<evidence type="ECO:0000313" key="1">
    <source>
        <dbReference type="EMBL" id="MFE4107897.1"/>
    </source>
</evidence>
<dbReference type="Gene3D" id="1.10.3210.10">
    <property type="entry name" value="Hypothetical protein af1432"/>
    <property type="match status" value="1"/>
</dbReference>
<reference evidence="1 2" key="1">
    <citation type="submission" date="2024-10" db="EMBL/GenBank/DDBJ databases">
        <authorList>
            <person name="Ratan Roy A."/>
            <person name="Morales Sandoval P.H."/>
            <person name="De Los Santos Villalobos S."/>
            <person name="Chakraborty S."/>
            <person name="Mukherjee J."/>
        </authorList>
    </citation>
    <scope>NUCLEOTIDE SEQUENCE [LARGE SCALE GENOMIC DNA]</scope>
    <source>
        <strain evidence="1 2">S1</strain>
    </source>
</reference>
<protein>
    <submittedName>
        <fullName evidence="1">Metal-dependent phosphohydrolase</fullName>
    </submittedName>
</protein>
<organism evidence="1 2">
    <name type="scientific">Almyronema epifaneia S1</name>
    <dbReference type="NCBI Taxonomy" id="2991925"/>
    <lineage>
        <taxon>Bacteria</taxon>
        <taxon>Bacillati</taxon>
        <taxon>Cyanobacteriota</taxon>
        <taxon>Cyanophyceae</taxon>
        <taxon>Nodosilineales</taxon>
        <taxon>Nodosilineaceae</taxon>
        <taxon>Almyronema</taxon>
        <taxon>Almyronema epifaneia</taxon>
    </lineage>
</organism>
<keyword evidence="2" id="KW-1185">Reference proteome</keyword>
<dbReference type="Proteomes" id="UP001600165">
    <property type="component" value="Unassembled WGS sequence"/>
</dbReference>
<comment type="caution">
    <text evidence="1">The sequence shown here is derived from an EMBL/GenBank/DDBJ whole genome shotgun (WGS) entry which is preliminary data.</text>
</comment>
<gene>
    <name evidence="1" type="ORF">ACFVKH_16550</name>
</gene>
<dbReference type="EMBL" id="JBHZOL010000095">
    <property type="protein sequence ID" value="MFE4107897.1"/>
    <property type="molecule type" value="Genomic_DNA"/>
</dbReference>
<dbReference type="SUPFAM" id="SSF109604">
    <property type="entry name" value="HD-domain/PDEase-like"/>
    <property type="match status" value="1"/>
</dbReference>
<proteinExistence type="predicted"/>
<sequence length="297" mass="33221">MFDPTQLNIDALVLHLKLNYQRNYGNQNQAAIALISRIARQVLSILSESNAPYHTVEHTLLVTWVGQAILQGKQLRDRNVTAQDWLNFTVALLCHDIGYVQGVCPGDRSAARRYVINAAGTTVPLQPGCTDASLTPYHVDRSQLFVSAHLGNAGLIEPAAVNAMIELTRFPVPAGDRYTETLSYGGLCRAADLLGQLSDRRYLQKLPALFQEFAEIGMDRQLGYQHADELRASYPRFFWDIVYPYICDSEPYLAMTKAGRQVIASLYANLYIVQREQQQQEIRVSRALALSGATTWS</sequence>
<evidence type="ECO:0000313" key="2">
    <source>
        <dbReference type="Proteomes" id="UP001600165"/>
    </source>
</evidence>
<name>A0ABW6II53_9CYAN</name>
<accession>A0ABW6II53</accession>
<dbReference type="RefSeq" id="WP_377967059.1">
    <property type="nucleotide sequence ID" value="NZ_JBHZOL010000095.1"/>
</dbReference>